<organism evidence="2 3">
    <name type="scientific">Coprobacillus cateniformis</name>
    <dbReference type="NCBI Taxonomy" id="100884"/>
    <lineage>
        <taxon>Bacteria</taxon>
        <taxon>Bacillati</taxon>
        <taxon>Bacillota</taxon>
        <taxon>Erysipelotrichia</taxon>
        <taxon>Erysipelotrichales</taxon>
        <taxon>Coprobacillaceae</taxon>
        <taxon>Coprobacillus</taxon>
    </lineage>
</organism>
<dbReference type="EMBL" id="ADKX01000052">
    <property type="protein sequence ID" value="EFW03008.1"/>
    <property type="molecule type" value="Genomic_DNA"/>
</dbReference>
<reference evidence="2 3" key="1">
    <citation type="submission" date="2010-12" db="EMBL/GenBank/DDBJ databases">
        <title>The Genome Sequence of Coprobacillus sp. strain 29_1.</title>
        <authorList>
            <consortium name="The Broad Institute Genome Sequencing Platform"/>
            <person name="Earl A."/>
            <person name="Ward D."/>
            <person name="Feldgarden M."/>
            <person name="Gevers D."/>
            <person name="Daigneault M."/>
            <person name="Sibley C.D."/>
            <person name="White A."/>
            <person name="Strauss J."/>
            <person name="Allen-Vercoe E."/>
            <person name="Young S.K."/>
            <person name="Zeng Q."/>
            <person name="Gargeya S."/>
            <person name="Fitzgerald M."/>
            <person name="Haas B."/>
            <person name="Abouelleil A."/>
            <person name="Alvarado L."/>
            <person name="Arachchi H.M."/>
            <person name="Berlin A."/>
            <person name="Brown A."/>
            <person name="Chapman S.B."/>
            <person name="Chen Z."/>
            <person name="Dunbar C."/>
            <person name="Freedman E."/>
            <person name="Gearin G."/>
            <person name="Gellesch M."/>
            <person name="Goldberg J."/>
            <person name="Griggs A."/>
            <person name="Gujja S."/>
            <person name="Heilman E."/>
            <person name="Heiman D."/>
            <person name="Howarth C."/>
            <person name="Larson L."/>
            <person name="Lui A."/>
            <person name="MacDonald P.J.P."/>
            <person name="Mehta T."/>
            <person name="Montmayeur A."/>
            <person name="Murphy C."/>
            <person name="Neiman D."/>
            <person name="Pearson M."/>
            <person name="Priest M."/>
            <person name="Roberts A."/>
            <person name="Saif S."/>
            <person name="Shea T."/>
            <person name="Shenoy N."/>
            <person name="Sisk P."/>
            <person name="Stolte C."/>
            <person name="Sykes S."/>
            <person name="White J."/>
            <person name="Yandava C."/>
            <person name="Nusbaum C."/>
            <person name="Birren B."/>
        </authorList>
    </citation>
    <scope>NUCLEOTIDE SEQUENCE [LARGE SCALE GENOMIC DNA]</scope>
    <source>
        <strain evidence="2 3">29_1</strain>
    </source>
</reference>
<dbReference type="HOGENOM" id="CLU_024709_0_0_9"/>
<dbReference type="OrthoDB" id="9770388at2"/>
<dbReference type="SUPFAM" id="SSF56266">
    <property type="entry name" value="DmpA/ArgJ-like"/>
    <property type="match status" value="1"/>
</dbReference>
<dbReference type="GO" id="GO:0004177">
    <property type="term" value="F:aminopeptidase activity"/>
    <property type="evidence" value="ECO:0007669"/>
    <property type="project" value="TreeGrafter"/>
</dbReference>
<dbReference type="Proteomes" id="UP000003157">
    <property type="component" value="Unassembled WGS sequence"/>
</dbReference>
<dbReference type="CDD" id="cd02253">
    <property type="entry name" value="DmpA"/>
    <property type="match status" value="1"/>
</dbReference>
<dbReference type="GeneID" id="78230559"/>
<dbReference type="PANTHER" id="PTHR36512">
    <property type="entry name" value="D-AMINOPEPTIDASE"/>
    <property type="match status" value="1"/>
</dbReference>
<dbReference type="PANTHER" id="PTHR36512:SF3">
    <property type="entry name" value="BLR5678 PROTEIN"/>
    <property type="match status" value="1"/>
</dbReference>
<dbReference type="STRING" id="100884.GCA_000269565_02752"/>
<accession>E7GFW2</accession>
<dbReference type="InterPro" id="IPR016117">
    <property type="entry name" value="ArgJ-like_dom_sf"/>
</dbReference>
<comment type="caution">
    <text evidence="2">The sequence shown here is derived from an EMBL/GenBank/DDBJ whole genome shotgun (WGS) entry which is preliminary data.</text>
</comment>
<dbReference type="InterPro" id="IPR005321">
    <property type="entry name" value="Peptidase_S58_DmpA"/>
</dbReference>
<dbReference type="Pfam" id="PF03576">
    <property type="entry name" value="Peptidase_S58"/>
    <property type="match status" value="1"/>
</dbReference>
<comment type="similarity">
    <text evidence="1">Belongs to the peptidase S58 family.</text>
</comment>
<sequence>MKKGKHNSITDVKGIRVGHCTLESEHLHTGVTVVLPSHDNIFQNKLIAASHVINGFGKTTGLLQINELGTLESPIALTNTLSVGTVQQALVQYMLSIDKTIGKETGTVNVVVGECNDGYLNDIRACAITQQHVFEAIQNANIIFEQGSVGAGSGMSCFEMKGGIGSGSRIVTLNQKDYTIGILVLSNFGLMKDFIPFHQECSSDILEQGSIIMVIATDIPMSSRQLKRVCKRMSVPLSRLGSHLGNGSGDIAIAFSTAQVIPHQYHQDFLTIQEIHENCIDFVFRAAIDAGEEAIMNSLLYSKTCIGRDQHIRYSLKDMMKNKYNGGE</sequence>
<protein>
    <submittedName>
        <fullName evidence="2">Peptidase S58</fullName>
    </submittedName>
</protein>
<gene>
    <name evidence="2" type="ORF">HMPREF9488_03655</name>
</gene>
<name>E7GFW2_9FIRM</name>
<evidence type="ECO:0000313" key="2">
    <source>
        <dbReference type="EMBL" id="EFW03008.1"/>
    </source>
</evidence>
<dbReference type="AlphaFoldDB" id="E7GFW2"/>
<dbReference type="Gene3D" id="3.60.70.12">
    <property type="entry name" value="L-amino peptidase D-ALA esterase/amidase"/>
    <property type="match status" value="1"/>
</dbReference>
<evidence type="ECO:0000313" key="3">
    <source>
        <dbReference type="Proteomes" id="UP000003157"/>
    </source>
</evidence>
<evidence type="ECO:0000256" key="1">
    <source>
        <dbReference type="ARBA" id="ARBA00007068"/>
    </source>
</evidence>
<dbReference type="eggNOG" id="COG3191">
    <property type="taxonomic scope" value="Bacteria"/>
</dbReference>
<dbReference type="RefSeq" id="WP_008790737.1">
    <property type="nucleotide sequence ID" value="NZ_AKCB01000001.1"/>
</dbReference>
<proteinExistence type="inferred from homology"/>
<keyword evidence="3" id="KW-1185">Reference proteome</keyword>